<evidence type="ECO:0000313" key="2">
    <source>
        <dbReference type="Proteomes" id="UP000269352"/>
    </source>
</evidence>
<organism evidence="1 2">
    <name type="scientific">Termititenax aidoneus</name>
    <dbReference type="NCBI Taxonomy" id="2218524"/>
    <lineage>
        <taxon>Bacteria</taxon>
        <taxon>Bacillati</taxon>
        <taxon>Candidatus Margulisiibacteriota</taxon>
        <taxon>Candidatus Termititenacia</taxon>
        <taxon>Candidatus Termititenacales</taxon>
        <taxon>Candidatus Termititenacaceae</taxon>
        <taxon>Candidatus Termititenax</taxon>
    </lineage>
</organism>
<dbReference type="EMBL" id="BGZN01000013">
    <property type="protein sequence ID" value="GBR73555.1"/>
    <property type="molecule type" value="Genomic_DNA"/>
</dbReference>
<proteinExistence type="predicted"/>
<dbReference type="AlphaFoldDB" id="A0A388TBG0"/>
<accession>A0A388TBG0</accession>
<name>A0A388TBG0_TERA1</name>
<comment type="caution">
    <text evidence="1">The sequence shown here is derived from an EMBL/GenBank/DDBJ whole genome shotgun (WGS) entry which is preliminary data.</text>
</comment>
<reference evidence="1 2" key="1">
    <citation type="journal article" date="2019" name="ISME J.">
        <title>Genome analyses of uncultured TG2/ZB3 bacteria in 'Margulisbacteria' specifically attached to ectosymbiotic spirochetes of protists in the termite gut.</title>
        <authorList>
            <person name="Utami Y.D."/>
            <person name="Kuwahara H."/>
            <person name="Igai K."/>
            <person name="Murakami T."/>
            <person name="Sugaya K."/>
            <person name="Morikawa T."/>
            <person name="Nagura Y."/>
            <person name="Yuki M."/>
            <person name="Deevong P."/>
            <person name="Inoue T."/>
            <person name="Kihara K."/>
            <person name="Lo N."/>
            <person name="Yamada A."/>
            <person name="Ohkuma M."/>
            <person name="Hongoh Y."/>
        </authorList>
    </citation>
    <scope>NUCLEOTIDE SEQUENCE [LARGE SCALE GENOMIC DNA]</scope>
    <source>
        <strain evidence="1">NkOx7-01</strain>
    </source>
</reference>
<keyword evidence="2" id="KW-1185">Reference proteome</keyword>
<sequence length="67" mass="7720">MQAYEFSSTVDDGVIHIPEQYKDKLSSFVKVIVFSNSMADRAVKKNFSALKLQTKGFKFNREEANER</sequence>
<gene>
    <name evidence="1" type="ORF">NO1_0910</name>
</gene>
<protein>
    <submittedName>
        <fullName evidence="1">Uncharacterized protein</fullName>
    </submittedName>
</protein>
<evidence type="ECO:0000313" key="1">
    <source>
        <dbReference type="EMBL" id="GBR73555.1"/>
    </source>
</evidence>
<dbReference type="Proteomes" id="UP000269352">
    <property type="component" value="Unassembled WGS sequence"/>
</dbReference>